<dbReference type="InterPro" id="IPR028098">
    <property type="entry name" value="Glyco_trans_4-like_N"/>
</dbReference>
<dbReference type="CDD" id="cd03809">
    <property type="entry name" value="GT4_MtfB-like"/>
    <property type="match status" value="1"/>
</dbReference>
<dbReference type="Proteomes" id="UP000297403">
    <property type="component" value="Unassembled WGS sequence"/>
</dbReference>
<protein>
    <submittedName>
        <fullName evidence="5">Glycosyltransferase family 1 protein</fullName>
    </submittedName>
</protein>
<sequence length="367" mass="39673">MSRVLVDLLFFTGRKGGMESYVREVYSRIEPGADGIEFVGLASSELAVAGAPWFPGEIVDSGISGENRIAWARGELFSVGRAARRQRADLVHCPANLGPAWSRVPVVLTVHDLLPFRHPEYVPGAYSRILRTMIRVAAHGARRVLTVSVASADDIVRYLRVPPARIDVVPLAGQDADADSGTAAAPLPRLPRRLLAVGNRMPHKNFPLLLEALALVPAESRPHLVVTGSHGDDPLTPVVARLGLAPWVTLRGWLSAEELDRLYAESSLIVFPTLFEGFGLPVLEAMSRGCPVVCSDIPVLHEVAGEAAVYVAPQDAEALAATLSGLLDDPAELARMSERGRDRARTFSWGRTARDTVASLQRVLAER</sequence>
<dbReference type="RefSeq" id="WP_134403341.1">
    <property type="nucleotide sequence ID" value="NZ_SOFY01000060.1"/>
</dbReference>
<feature type="domain" description="Glycosyltransferase subfamily 4-like N-terminal" evidence="4">
    <location>
        <begin position="16"/>
        <end position="170"/>
    </location>
</feature>
<dbReference type="GO" id="GO:0009103">
    <property type="term" value="P:lipopolysaccharide biosynthetic process"/>
    <property type="evidence" value="ECO:0007669"/>
    <property type="project" value="TreeGrafter"/>
</dbReference>
<organism evidence="5 6">
    <name type="scientific">Cryobacterium shii</name>
    <dbReference type="NCBI Taxonomy" id="1259235"/>
    <lineage>
        <taxon>Bacteria</taxon>
        <taxon>Bacillati</taxon>
        <taxon>Actinomycetota</taxon>
        <taxon>Actinomycetes</taxon>
        <taxon>Micrococcales</taxon>
        <taxon>Microbacteriaceae</taxon>
        <taxon>Cryobacterium</taxon>
    </lineage>
</organism>
<keyword evidence="2" id="KW-0808">Transferase</keyword>
<evidence type="ECO:0000313" key="5">
    <source>
        <dbReference type="EMBL" id="TFC44938.1"/>
    </source>
</evidence>
<accession>A0AAQ2HFG3</accession>
<dbReference type="InterPro" id="IPR001296">
    <property type="entry name" value="Glyco_trans_1"/>
</dbReference>
<dbReference type="AlphaFoldDB" id="A0AAQ2HFG3"/>
<evidence type="ECO:0000259" key="4">
    <source>
        <dbReference type="Pfam" id="PF13439"/>
    </source>
</evidence>
<dbReference type="EMBL" id="SOFY01000060">
    <property type="protein sequence ID" value="TFC44938.1"/>
    <property type="molecule type" value="Genomic_DNA"/>
</dbReference>
<gene>
    <name evidence="5" type="ORF">E3O49_10890</name>
</gene>
<evidence type="ECO:0000256" key="1">
    <source>
        <dbReference type="ARBA" id="ARBA00022676"/>
    </source>
</evidence>
<dbReference type="PANTHER" id="PTHR46401">
    <property type="entry name" value="GLYCOSYLTRANSFERASE WBBK-RELATED"/>
    <property type="match status" value="1"/>
</dbReference>
<evidence type="ECO:0000256" key="2">
    <source>
        <dbReference type="ARBA" id="ARBA00022679"/>
    </source>
</evidence>
<proteinExistence type="predicted"/>
<keyword evidence="6" id="KW-1185">Reference proteome</keyword>
<dbReference type="Gene3D" id="3.40.50.2000">
    <property type="entry name" value="Glycogen Phosphorylase B"/>
    <property type="match status" value="2"/>
</dbReference>
<reference evidence="5 6" key="1">
    <citation type="submission" date="2019-03" db="EMBL/GenBank/DDBJ databases">
        <title>Genomics of glacier-inhabiting Cryobacterium strains.</title>
        <authorList>
            <person name="Liu Q."/>
            <person name="Xin Y.-H."/>
        </authorList>
    </citation>
    <scope>NUCLEOTIDE SEQUENCE [LARGE SCALE GENOMIC DNA]</scope>
    <source>
        <strain evidence="6">TMT1-22</strain>
    </source>
</reference>
<dbReference type="Pfam" id="PF13439">
    <property type="entry name" value="Glyco_transf_4"/>
    <property type="match status" value="1"/>
</dbReference>
<dbReference type="GO" id="GO:0016757">
    <property type="term" value="F:glycosyltransferase activity"/>
    <property type="evidence" value="ECO:0007669"/>
    <property type="project" value="UniProtKB-KW"/>
</dbReference>
<dbReference type="Pfam" id="PF00534">
    <property type="entry name" value="Glycos_transf_1"/>
    <property type="match status" value="1"/>
</dbReference>
<feature type="domain" description="Glycosyl transferase family 1" evidence="3">
    <location>
        <begin position="192"/>
        <end position="342"/>
    </location>
</feature>
<dbReference type="PANTHER" id="PTHR46401:SF2">
    <property type="entry name" value="GLYCOSYLTRANSFERASE WBBK-RELATED"/>
    <property type="match status" value="1"/>
</dbReference>
<evidence type="ECO:0000313" key="6">
    <source>
        <dbReference type="Proteomes" id="UP000297403"/>
    </source>
</evidence>
<name>A0AAQ2HFG3_9MICO</name>
<keyword evidence="1" id="KW-0328">Glycosyltransferase</keyword>
<comment type="caution">
    <text evidence="5">The sequence shown here is derived from an EMBL/GenBank/DDBJ whole genome shotgun (WGS) entry which is preliminary data.</text>
</comment>
<evidence type="ECO:0000259" key="3">
    <source>
        <dbReference type="Pfam" id="PF00534"/>
    </source>
</evidence>
<dbReference type="SUPFAM" id="SSF53756">
    <property type="entry name" value="UDP-Glycosyltransferase/glycogen phosphorylase"/>
    <property type="match status" value="1"/>
</dbReference>